<feature type="transmembrane region" description="Helical" evidence="8">
    <location>
        <begin position="101"/>
        <end position="117"/>
    </location>
</feature>
<evidence type="ECO:0000256" key="6">
    <source>
        <dbReference type="ARBA" id="ARBA00022989"/>
    </source>
</evidence>
<dbReference type="InterPro" id="IPR002781">
    <property type="entry name" value="TM_pro_TauE-like"/>
</dbReference>
<evidence type="ECO:0000256" key="4">
    <source>
        <dbReference type="ARBA" id="ARBA00022475"/>
    </source>
</evidence>
<dbReference type="Pfam" id="PF01925">
    <property type="entry name" value="TauE"/>
    <property type="match status" value="1"/>
</dbReference>
<dbReference type="PANTHER" id="PTHR30269">
    <property type="entry name" value="TRANSMEMBRANE PROTEIN YFCA"/>
    <property type="match status" value="1"/>
</dbReference>
<sequence>MPYELLLIVIIILIGSFIQGVSGFGFGLFAMGFLPLFFTVKESALFVMSLAVVVSACIIARNYKHIVLKAVLILLGASLAGRVISFFILNAFGEMDVMKKLLGLFLIAMVIYLFFNKKEPSEAMMKRPIIPLIFGFFGGFIGGIFAVGGPFFVFYFLLVFKDKYKYSANLQAVFFVNNAFSLMLHGFNGDFNSEFLLYFLVGVVTVVIGSNIGMKMFDKLPRETIKKFAMYVVLVAGLNLIIFS</sequence>
<evidence type="ECO:0000256" key="7">
    <source>
        <dbReference type="ARBA" id="ARBA00023136"/>
    </source>
</evidence>
<dbReference type="PANTHER" id="PTHR30269:SF37">
    <property type="entry name" value="MEMBRANE TRANSPORTER PROTEIN"/>
    <property type="match status" value="1"/>
</dbReference>
<gene>
    <name evidence="9" type="ORF">BKP35_00470</name>
</gene>
<feature type="transmembrane region" description="Helical" evidence="8">
    <location>
        <begin position="43"/>
        <end position="61"/>
    </location>
</feature>
<keyword evidence="4 8" id="KW-1003">Cell membrane</keyword>
<comment type="subcellular location">
    <subcellularLocation>
        <location evidence="1 8">Cell membrane</location>
        <topology evidence="1 8">Multi-pass membrane protein</topology>
    </subcellularLocation>
</comment>
<dbReference type="EMBL" id="MLQQ01000001">
    <property type="protein sequence ID" value="OIJ15504.1"/>
    <property type="molecule type" value="Genomic_DNA"/>
</dbReference>
<evidence type="ECO:0000256" key="8">
    <source>
        <dbReference type="RuleBase" id="RU363041"/>
    </source>
</evidence>
<comment type="caution">
    <text evidence="9">The sequence shown here is derived from an EMBL/GenBank/DDBJ whole genome shotgun (WGS) entry which is preliminary data.</text>
</comment>
<keyword evidence="7 8" id="KW-0472">Membrane</keyword>
<feature type="transmembrane region" description="Helical" evidence="8">
    <location>
        <begin position="67"/>
        <end position="89"/>
    </location>
</feature>
<evidence type="ECO:0000256" key="3">
    <source>
        <dbReference type="ARBA" id="ARBA00022448"/>
    </source>
</evidence>
<evidence type="ECO:0000313" key="10">
    <source>
        <dbReference type="Proteomes" id="UP000180098"/>
    </source>
</evidence>
<keyword evidence="3" id="KW-0813">Transport</keyword>
<protein>
    <recommendedName>
        <fullName evidence="8">Probable membrane transporter protein</fullName>
    </recommendedName>
</protein>
<dbReference type="OrthoDB" id="2880944at2"/>
<proteinExistence type="inferred from homology"/>
<evidence type="ECO:0000256" key="2">
    <source>
        <dbReference type="ARBA" id="ARBA00009142"/>
    </source>
</evidence>
<dbReference type="AlphaFoldDB" id="A0A1S2LT45"/>
<organism evidence="9 10">
    <name type="scientific">Anaerobacillus arseniciselenatis</name>
    <dbReference type="NCBI Taxonomy" id="85682"/>
    <lineage>
        <taxon>Bacteria</taxon>
        <taxon>Bacillati</taxon>
        <taxon>Bacillota</taxon>
        <taxon>Bacilli</taxon>
        <taxon>Bacillales</taxon>
        <taxon>Bacillaceae</taxon>
        <taxon>Anaerobacillus</taxon>
    </lineage>
</organism>
<keyword evidence="5 8" id="KW-0812">Transmembrane</keyword>
<reference evidence="9 10" key="1">
    <citation type="submission" date="2016-10" db="EMBL/GenBank/DDBJ databases">
        <title>Draft genome sequences of four alkaliphilic bacteria belonging to the Anaerobacillus genus.</title>
        <authorList>
            <person name="Bassil N.M."/>
            <person name="Lloyd J.R."/>
        </authorList>
    </citation>
    <scope>NUCLEOTIDE SEQUENCE [LARGE SCALE GENOMIC DNA]</scope>
    <source>
        <strain evidence="9 10">DSM 15340</strain>
    </source>
</reference>
<feature type="transmembrane region" description="Helical" evidence="8">
    <location>
        <begin position="225"/>
        <end position="243"/>
    </location>
</feature>
<dbReference type="InterPro" id="IPR052017">
    <property type="entry name" value="TSUP"/>
</dbReference>
<comment type="similarity">
    <text evidence="2 8">Belongs to the 4-toluene sulfonate uptake permease (TSUP) (TC 2.A.102) family.</text>
</comment>
<feature type="transmembrane region" description="Helical" evidence="8">
    <location>
        <begin position="195"/>
        <end position="213"/>
    </location>
</feature>
<evidence type="ECO:0000256" key="1">
    <source>
        <dbReference type="ARBA" id="ARBA00004651"/>
    </source>
</evidence>
<dbReference type="GO" id="GO:0005886">
    <property type="term" value="C:plasma membrane"/>
    <property type="evidence" value="ECO:0007669"/>
    <property type="project" value="UniProtKB-SubCell"/>
</dbReference>
<keyword evidence="6 8" id="KW-1133">Transmembrane helix</keyword>
<evidence type="ECO:0000313" key="9">
    <source>
        <dbReference type="EMBL" id="OIJ15504.1"/>
    </source>
</evidence>
<evidence type="ECO:0000256" key="5">
    <source>
        <dbReference type="ARBA" id="ARBA00022692"/>
    </source>
</evidence>
<dbReference type="Proteomes" id="UP000180098">
    <property type="component" value="Unassembled WGS sequence"/>
</dbReference>
<accession>A0A1S2LT45</accession>
<feature type="transmembrane region" description="Helical" evidence="8">
    <location>
        <begin position="6"/>
        <end position="31"/>
    </location>
</feature>
<keyword evidence="10" id="KW-1185">Reference proteome</keyword>
<feature type="transmembrane region" description="Helical" evidence="8">
    <location>
        <begin position="129"/>
        <end position="158"/>
    </location>
</feature>
<name>A0A1S2LT45_9BACI</name>
<feature type="transmembrane region" description="Helical" evidence="8">
    <location>
        <begin position="170"/>
        <end position="189"/>
    </location>
</feature>